<evidence type="ECO:0000256" key="6">
    <source>
        <dbReference type="SAM" id="Phobius"/>
    </source>
</evidence>
<dbReference type="GO" id="GO:0005886">
    <property type="term" value="C:plasma membrane"/>
    <property type="evidence" value="ECO:0007669"/>
    <property type="project" value="UniProtKB-SubCell"/>
</dbReference>
<reference evidence="8 9" key="1">
    <citation type="submission" date="2013-02" db="EMBL/GenBank/DDBJ databases">
        <title>The Genome Sequence of Acinetobacter sp. ANC 4105.</title>
        <authorList>
            <consortium name="The Broad Institute Genome Sequencing Platform"/>
            <consortium name="The Broad Institute Genome Sequencing Center for Infectious Disease"/>
            <person name="Cerqueira G."/>
            <person name="Feldgarden M."/>
            <person name="Courvalin P."/>
            <person name="Perichon B."/>
            <person name="Grillot-Courvalin C."/>
            <person name="Clermont D."/>
            <person name="Rocha E."/>
            <person name="Yoon E.-J."/>
            <person name="Nemec A."/>
            <person name="Walker B."/>
            <person name="Young S.K."/>
            <person name="Zeng Q."/>
            <person name="Gargeya S."/>
            <person name="Fitzgerald M."/>
            <person name="Haas B."/>
            <person name="Abouelleil A."/>
            <person name="Alvarado L."/>
            <person name="Arachchi H.M."/>
            <person name="Berlin A.M."/>
            <person name="Chapman S.B."/>
            <person name="Dewar J."/>
            <person name="Goldberg J."/>
            <person name="Griggs A."/>
            <person name="Gujja S."/>
            <person name="Hansen M."/>
            <person name="Howarth C."/>
            <person name="Imamovic A."/>
            <person name="Larimer J."/>
            <person name="McCowan C."/>
            <person name="Murphy C."/>
            <person name="Neiman D."/>
            <person name="Pearson M."/>
            <person name="Priest M."/>
            <person name="Roberts A."/>
            <person name="Saif S."/>
            <person name="Shea T."/>
            <person name="Sisk P."/>
            <person name="Sykes S."/>
            <person name="Wortman J."/>
            <person name="Nusbaum C."/>
            <person name="Birren B."/>
        </authorList>
    </citation>
    <scope>NUCLEOTIDE SEQUENCE [LARGE SCALE GENOMIC DNA]</scope>
    <source>
        <strain evidence="8 9">ANC 4105</strain>
    </source>
</reference>
<keyword evidence="3 6" id="KW-0812">Transmembrane</keyword>
<dbReference type="HOGENOM" id="CLU_044208_1_1_6"/>
<feature type="transmembrane region" description="Helical" evidence="6">
    <location>
        <begin position="142"/>
        <end position="162"/>
    </location>
</feature>
<evidence type="ECO:0000256" key="2">
    <source>
        <dbReference type="ARBA" id="ARBA00022475"/>
    </source>
</evidence>
<evidence type="ECO:0000256" key="1">
    <source>
        <dbReference type="ARBA" id="ARBA00004651"/>
    </source>
</evidence>
<dbReference type="InterPro" id="IPR032816">
    <property type="entry name" value="VTT_dom"/>
</dbReference>
<dbReference type="PATRIC" id="fig|1217703.3.peg.3490"/>
<evidence type="ECO:0000259" key="7">
    <source>
        <dbReference type="Pfam" id="PF09335"/>
    </source>
</evidence>
<gene>
    <name evidence="8" type="ORF">F904_03595</name>
</gene>
<dbReference type="PANTHER" id="PTHR42709">
    <property type="entry name" value="ALKALINE PHOSPHATASE LIKE PROTEIN"/>
    <property type="match status" value="1"/>
</dbReference>
<dbReference type="eggNOG" id="COG0586">
    <property type="taxonomic scope" value="Bacteria"/>
</dbReference>
<evidence type="ECO:0000313" key="9">
    <source>
        <dbReference type="Proteomes" id="UP000013261"/>
    </source>
</evidence>
<dbReference type="PANTHER" id="PTHR42709:SF6">
    <property type="entry name" value="UNDECAPRENYL PHOSPHATE TRANSPORTER A"/>
    <property type="match status" value="1"/>
</dbReference>
<dbReference type="InterPro" id="IPR051311">
    <property type="entry name" value="DedA_domain"/>
</dbReference>
<name>N9L0L3_9GAMM</name>
<organism evidence="8 9">
    <name type="scientific">Acinetobacter dispersus</name>
    <dbReference type="NCBI Taxonomy" id="70348"/>
    <lineage>
        <taxon>Bacteria</taxon>
        <taxon>Pseudomonadati</taxon>
        <taxon>Pseudomonadota</taxon>
        <taxon>Gammaproteobacteria</taxon>
        <taxon>Moraxellales</taxon>
        <taxon>Moraxellaceae</taxon>
        <taxon>Acinetobacter</taxon>
    </lineage>
</organism>
<keyword evidence="9" id="KW-1185">Reference proteome</keyword>
<protein>
    <recommendedName>
        <fullName evidence="7">VTT domain-containing protein</fullName>
    </recommendedName>
</protein>
<dbReference type="OrthoDB" id="9780918at2"/>
<evidence type="ECO:0000256" key="3">
    <source>
        <dbReference type="ARBA" id="ARBA00022692"/>
    </source>
</evidence>
<dbReference type="EMBL" id="APRL01000015">
    <property type="protein sequence ID" value="ENW89847.1"/>
    <property type="molecule type" value="Genomic_DNA"/>
</dbReference>
<feature type="transmembrane region" description="Helical" evidence="6">
    <location>
        <begin position="52"/>
        <end position="73"/>
    </location>
</feature>
<comment type="caution">
    <text evidence="8">The sequence shown here is derived from an EMBL/GenBank/DDBJ whole genome shotgun (WGS) entry which is preliminary data.</text>
</comment>
<evidence type="ECO:0000256" key="5">
    <source>
        <dbReference type="ARBA" id="ARBA00023136"/>
    </source>
</evidence>
<dbReference type="Pfam" id="PF09335">
    <property type="entry name" value="VTT_dom"/>
    <property type="match status" value="1"/>
</dbReference>
<feature type="transmembrane region" description="Helical" evidence="6">
    <location>
        <begin position="14"/>
        <end position="32"/>
    </location>
</feature>
<proteinExistence type="predicted"/>
<accession>N9L0L3</accession>
<sequence>MGLEEWVLSIMEKLGYLGIAFLMFLDNIFPPIPSEIIMPSAGYTASKGELTLIGVIIAGSAGSILAAMLLYWIGRKVPQQRLFNFVERYGKYLRIQVADLEKALMWFNKHGHRIVFFGRMIPAVRSLISIPAGMSRMPFAKFMFYSTAGTVIWTSFLAYLGYHFSENQALMMAILQRISYIIFALVLLYTLWWIIKKFYLNKSNHS</sequence>
<feature type="domain" description="VTT" evidence="7">
    <location>
        <begin position="32"/>
        <end position="162"/>
    </location>
</feature>
<keyword evidence="4 6" id="KW-1133">Transmembrane helix</keyword>
<dbReference type="Proteomes" id="UP000013261">
    <property type="component" value="Unassembled WGS sequence"/>
</dbReference>
<evidence type="ECO:0000313" key="8">
    <source>
        <dbReference type="EMBL" id="ENW89847.1"/>
    </source>
</evidence>
<keyword evidence="2" id="KW-1003">Cell membrane</keyword>
<dbReference type="RefSeq" id="WP_005192573.1">
    <property type="nucleotide sequence ID" value="NZ_KB850052.1"/>
</dbReference>
<feature type="transmembrane region" description="Helical" evidence="6">
    <location>
        <begin position="174"/>
        <end position="195"/>
    </location>
</feature>
<keyword evidence="5 6" id="KW-0472">Membrane</keyword>
<comment type="subcellular location">
    <subcellularLocation>
        <location evidence="1">Cell membrane</location>
        <topology evidence="1">Multi-pass membrane protein</topology>
    </subcellularLocation>
</comment>
<dbReference type="AlphaFoldDB" id="N9L0L3"/>
<evidence type="ECO:0000256" key="4">
    <source>
        <dbReference type="ARBA" id="ARBA00022989"/>
    </source>
</evidence>